<dbReference type="Pfam" id="PF00535">
    <property type="entry name" value="Glycos_transf_2"/>
    <property type="match status" value="1"/>
</dbReference>
<sequence length="782" mass="92037">MVDVSFKVKKKIEELIGIGEIDTAKKLLQEYYKIGKDDFEYYSYSGVIKLIENDFESAMYDFKTGLLYNDLDFDLNYNLAFAYENIGEYSKAHWHYKRCTNLRSMGKTEVELVNKINDLEKNNIIQYHNYNKKIVFFVKHGMDSFLGEVVDNISKEYNVLKIIVNDYSQIDLGMSWADICWFEWCDELMIYGSNLGVAKDKTIICRLHSYEAFTEYVYKVKWSVVDKVIFISESIRDYVIESVKEIDKGITSVIPNGINLDKWTYSKRKQGFNIAYVGYINYKKGPMLLLHAFKAIYDTDNRFMLYIAGKFQDDRDVLYFEQMIKEFGLENNIIFEGWQDNLDDWLENKNYIICTSILESQNMSVMQAMAKGIKPLIHNFVGAKYIYNNDIIWNSIYEIIEMLNSEYDSESYREFINKGYSLDKQIFKIKELIISSKKSCNLLQMPLVTVGIANYNYGRFLKDCIDSILNQEYSNYEIIIVDDCSTDNSQKIIRDYVMSYTNIKSIIHKDNMGTAVFAFQEIINSAKGEYFILLSSDDYLANSTVICDLINNFILNPDVDYIYGNLNLVDEDRNINTIWKYSDYDGYMVIKHTFENFGSGLLPMTVGIHKTDYYRKNNKTWYHDSNNIVSSDVLNTLVNIRDGWNFKHVDITVINYRKHHNNTTLNFKERLKSIVSVTEFIINNFILGKNRLLLEDIQSQDDLLFYIINHYYEMLLYYYNNNWSPFGQTNNKNAVLHSEYFIPIIRMIDWYISKLIKPDSYKDKIADMVQELEQIKGEINDK</sequence>
<dbReference type="PANTHER" id="PTHR43685:SF11">
    <property type="entry name" value="GLYCOSYLTRANSFERASE TAGX-RELATED"/>
    <property type="match status" value="1"/>
</dbReference>
<comment type="similarity">
    <text evidence="1">Belongs to the glycosyltransferase 2 family.</text>
</comment>
<dbReference type="RefSeq" id="WP_159446478.1">
    <property type="nucleotide sequence ID" value="NZ_FUYN01000007.1"/>
</dbReference>
<dbReference type="AlphaFoldDB" id="A0A1T5D6B6"/>
<dbReference type="Gene3D" id="1.25.40.10">
    <property type="entry name" value="Tetratricopeptide repeat domain"/>
    <property type="match status" value="1"/>
</dbReference>
<feature type="domain" description="Glycosyltransferase 2-like" evidence="3">
    <location>
        <begin position="449"/>
        <end position="564"/>
    </location>
</feature>
<evidence type="ECO:0000259" key="2">
    <source>
        <dbReference type="Pfam" id="PF00534"/>
    </source>
</evidence>
<dbReference type="Gene3D" id="3.90.550.10">
    <property type="entry name" value="Spore Coat Polysaccharide Biosynthesis Protein SpsA, Chain A"/>
    <property type="match status" value="1"/>
</dbReference>
<dbReference type="InterPro" id="IPR001173">
    <property type="entry name" value="Glyco_trans_2-like"/>
</dbReference>
<dbReference type="InterPro" id="IPR050834">
    <property type="entry name" value="Glycosyltransf_2"/>
</dbReference>
<dbReference type="InterPro" id="IPR029044">
    <property type="entry name" value="Nucleotide-diphossugar_trans"/>
</dbReference>
<accession>A0A1T5D6B6</accession>
<keyword evidence="5" id="KW-1185">Reference proteome</keyword>
<reference evidence="5" key="1">
    <citation type="submission" date="2017-02" db="EMBL/GenBank/DDBJ databases">
        <authorList>
            <person name="Varghese N."/>
            <person name="Submissions S."/>
        </authorList>
    </citation>
    <scope>NUCLEOTIDE SEQUENCE [LARGE SCALE GENOMIC DNA]</scope>
    <source>
        <strain evidence="5">ATCC 35199</strain>
    </source>
</reference>
<evidence type="ECO:0000313" key="4">
    <source>
        <dbReference type="EMBL" id="SKB67147.1"/>
    </source>
</evidence>
<dbReference type="Pfam" id="PF00534">
    <property type="entry name" value="Glycos_transf_1"/>
    <property type="match status" value="1"/>
</dbReference>
<protein>
    <submittedName>
        <fullName evidence="4">Glycosyltransferase involved in cell wall bisynthesis</fullName>
    </submittedName>
</protein>
<keyword evidence="4" id="KW-0808">Transferase</keyword>
<evidence type="ECO:0000256" key="1">
    <source>
        <dbReference type="ARBA" id="ARBA00006739"/>
    </source>
</evidence>
<dbReference type="OrthoDB" id="9785185at2"/>
<gene>
    <name evidence="4" type="ORF">SAMN02745120_2580</name>
</gene>
<dbReference type="InterPro" id="IPR001296">
    <property type="entry name" value="Glyco_trans_1"/>
</dbReference>
<dbReference type="SUPFAM" id="SSF53448">
    <property type="entry name" value="Nucleotide-diphospho-sugar transferases"/>
    <property type="match status" value="1"/>
</dbReference>
<dbReference type="EMBL" id="FUYN01000007">
    <property type="protein sequence ID" value="SKB67147.1"/>
    <property type="molecule type" value="Genomic_DNA"/>
</dbReference>
<dbReference type="GO" id="GO:0016757">
    <property type="term" value="F:glycosyltransferase activity"/>
    <property type="evidence" value="ECO:0007669"/>
    <property type="project" value="InterPro"/>
</dbReference>
<evidence type="ECO:0000259" key="3">
    <source>
        <dbReference type="Pfam" id="PF00535"/>
    </source>
</evidence>
<proteinExistence type="inferred from homology"/>
<dbReference type="Gene3D" id="3.40.50.2000">
    <property type="entry name" value="Glycogen Phosphorylase B"/>
    <property type="match status" value="2"/>
</dbReference>
<dbReference type="SUPFAM" id="SSF48452">
    <property type="entry name" value="TPR-like"/>
    <property type="match status" value="1"/>
</dbReference>
<feature type="domain" description="Glycosyl transferase family 1" evidence="2">
    <location>
        <begin position="265"/>
        <end position="388"/>
    </location>
</feature>
<dbReference type="CDD" id="cd03801">
    <property type="entry name" value="GT4_PimA-like"/>
    <property type="match status" value="1"/>
</dbReference>
<evidence type="ECO:0000313" key="5">
    <source>
        <dbReference type="Proteomes" id="UP000243406"/>
    </source>
</evidence>
<dbReference type="SUPFAM" id="SSF53756">
    <property type="entry name" value="UDP-Glycosyltransferase/glycogen phosphorylase"/>
    <property type="match status" value="1"/>
</dbReference>
<dbReference type="Proteomes" id="UP000243406">
    <property type="component" value="Unassembled WGS sequence"/>
</dbReference>
<organism evidence="4 5">
    <name type="scientific">Acetoanaerobium noterae</name>
    <dbReference type="NCBI Taxonomy" id="745369"/>
    <lineage>
        <taxon>Bacteria</taxon>
        <taxon>Bacillati</taxon>
        <taxon>Bacillota</taxon>
        <taxon>Clostridia</taxon>
        <taxon>Peptostreptococcales</taxon>
        <taxon>Filifactoraceae</taxon>
        <taxon>Acetoanaerobium</taxon>
    </lineage>
</organism>
<dbReference type="PANTHER" id="PTHR43685">
    <property type="entry name" value="GLYCOSYLTRANSFERASE"/>
    <property type="match status" value="1"/>
</dbReference>
<name>A0A1T5D6B6_9FIRM</name>
<dbReference type="InterPro" id="IPR011990">
    <property type="entry name" value="TPR-like_helical_dom_sf"/>
</dbReference>